<dbReference type="SMART" id="SM00283">
    <property type="entry name" value="MA"/>
    <property type="match status" value="1"/>
</dbReference>
<name>A0A4Y4CNV5_ZOORA</name>
<feature type="domain" description="HAMP" evidence="7">
    <location>
        <begin position="364"/>
        <end position="416"/>
    </location>
</feature>
<dbReference type="CDD" id="cd11386">
    <property type="entry name" value="MCP_signal"/>
    <property type="match status" value="1"/>
</dbReference>
<dbReference type="GO" id="GO:0004888">
    <property type="term" value="F:transmembrane signaling receptor activity"/>
    <property type="evidence" value="ECO:0007669"/>
    <property type="project" value="InterPro"/>
</dbReference>
<dbReference type="GO" id="GO:0007165">
    <property type="term" value="P:signal transduction"/>
    <property type="evidence" value="ECO:0007669"/>
    <property type="project" value="UniProtKB-KW"/>
</dbReference>
<evidence type="ECO:0000256" key="3">
    <source>
        <dbReference type="PROSITE-ProRule" id="PRU00284"/>
    </source>
</evidence>
<evidence type="ECO:0000256" key="2">
    <source>
        <dbReference type="ARBA" id="ARBA00029447"/>
    </source>
</evidence>
<evidence type="ECO:0000259" key="7">
    <source>
        <dbReference type="PROSITE" id="PS50885"/>
    </source>
</evidence>
<proteinExistence type="inferred from homology"/>
<dbReference type="PRINTS" id="PR00260">
    <property type="entry name" value="CHEMTRNSDUCR"/>
</dbReference>
<dbReference type="OrthoDB" id="9813966at2"/>
<dbReference type="PANTHER" id="PTHR32089">
    <property type="entry name" value="METHYL-ACCEPTING CHEMOTAXIS PROTEIN MCPB"/>
    <property type="match status" value="1"/>
</dbReference>
<evidence type="ECO:0000313" key="9">
    <source>
        <dbReference type="Proteomes" id="UP000318422"/>
    </source>
</evidence>
<dbReference type="AlphaFoldDB" id="A0A4Y4CNV5"/>
<feature type="domain" description="PAS" evidence="6">
    <location>
        <begin position="25"/>
        <end position="60"/>
    </location>
</feature>
<accession>A0A4Y4CNV5</accession>
<evidence type="ECO:0000313" key="8">
    <source>
        <dbReference type="EMBL" id="GEC94631.1"/>
    </source>
</evidence>
<dbReference type="PROSITE" id="PS50885">
    <property type="entry name" value="HAMP"/>
    <property type="match status" value="1"/>
</dbReference>
<dbReference type="SMART" id="SM00304">
    <property type="entry name" value="HAMP"/>
    <property type="match status" value="1"/>
</dbReference>
<organism evidence="8 9">
    <name type="scientific">Zoogloea ramigera</name>
    <dbReference type="NCBI Taxonomy" id="350"/>
    <lineage>
        <taxon>Bacteria</taxon>
        <taxon>Pseudomonadati</taxon>
        <taxon>Pseudomonadota</taxon>
        <taxon>Betaproteobacteria</taxon>
        <taxon>Rhodocyclales</taxon>
        <taxon>Zoogloeaceae</taxon>
        <taxon>Zoogloea</taxon>
    </lineage>
</organism>
<dbReference type="Pfam" id="PF08447">
    <property type="entry name" value="PAS_3"/>
    <property type="match status" value="1"/>
</dbReference>
<dbReference type="InterPro" id="IPR004090">
    <property type="entry name" value="Chemotax_Me-accpt_rcpt"/>
</dbReference>
<feature type="domain" description="Methyl-accepting transducer" evidence="5">
    <location>
        <begin position="421"/>
        <end position="657"/>
    </location>
</feature>
<keyword evidence="4" id="KW-0472">Membrane</keyword>
<dbReference type="Proteomes" id="UP000318422">
    <property type="component" value="Unassembled WGS sequence"/>
</dbReference>
<dbReference type="RefSeq" id="WP_141349386.1">
    <property type="nucleotide sequence ID" value="NZ_BJNV01000008.1"/>
</dbReference>
<evidence type="ECO:0000256" key="4">
    <source>
        <dbReference type="SAM" id="Phobius"/>
    </source>
</evidence>
<sequence>MRNNQPVTGVERFFEADVAIVSHSDPQGHITFVNDDLLRVSGFSAEELIGEQHSLLRHPDMPAEAFRDMWATLTRGRPWSGLVKNRCKNGDHYWVRAAVTPEPEGGFMSVRVRPERAEVDAAEALYQRMRSDPGLRLHEGEPARRGLARLTERVALSADRIPIGRRLLLVMLVVMLMLAGALVDSLYSARRIETEYRNHISANIARQITFDKLYAQGLQMGQALRNVMLDPDNPKAYENYAKAAESFEKLLASARDADTQHFRSGLPDKIGALRGEQRQVHDQLFALVKSGQLDAARSTLNKDETPKWREIRDLLQTEVRRLDELSPQLFERLIKQSDQSVQRSIALAVAAMILGTLIAAAMLSRIARQASRARTLITSIAHGKLTETIHPGGEDELAAILTDVEILRNRLHEAISLIQQSARALTEYSDRLKIASAATVEAAQAQSGHIAAMSATVEELSVTTDEMSNNARDAMQAARESEEATRESAEVSQQAATCIDGAARAVAGTEQRIGELASMSGEIGRVVQVIREIADQTNLLALNAAIEAARAGEQGRGFAVVADEVRKLAERTGNSTQEIAGMIQRIQDVSKATTADVAASSQVVAEGARTALHAGEIAASVESSAARAGRAMQQIDDALAESSQATRDIAAQMEMVAQSAERDTETARRSADEAVQVGVLANKLKALAAQFHA</sequence>
<evidence type="ECO:0008006" key="10">
    <source>
        <dbReference type="Google" id="ProtNLM"/>
    </source>
</evidence>
<keyword evidence="9" id="KW-1185">Reference proteome</keyword>
<dbReference type="InterPro" id="IPR003660">
    <property type="entry name" value="HAMP_dom"/>
</dbReference>
<comment type="similarity">
    <text evidence="2">Belongs to the methyl-accepting chemotaxis (MCP) protein family.</text>
</comment>
<dbReference type="Pfam" id="PF00015">
    <property type="entry name" value="MCPsignal"/>
    <property type="match status" value="1"/>
</dbReference>
<dbReference type="CDD" id="cd00130">
    <property type="entry name" value="PAS"/>
    <property type="match status" value="1"/>
</dbReference>
<dbReference type="PROSITE" id="PS50111">
    <property type="entry name" value="CHEMOTAXIS_TRANSDUC_2"/>
    <property type="match status" value="1"/>
</dbReference>
<dbReference type="SUPFAM" id="SSF55785">
    <property type="entry name" value="PYP-like sensor domain (PAS domain)"/>
    <property type="match status" value="1"/>
</dbReference>
<dbReference type="InterPro" id="IPR035965">
    <property type="entry name" value="PAS-like_dom_sf"/>
</dbReference>
<dbReference type="NCBIfam" id="TIGR00229">
    <property type="entry name" value="sensory_box"/>
    <property type="match status" value="1"/>
</dbReference>
<evidence type="ECO:0000259" key="5">
    <source>
        <dbReference type="PROSITE" id="PS50111"/>
    </source>
</evidence>
<keyword evidence="4" id="KW-1133">Transmembrane helix</keyword>
<dbReference type="PROSITE" id="PS50112">
    <property type="entry name" value="PAS"/>
    <property type="match status" value="1"/>
</dbReference>
<feature type="transmembrane region" description="Helical" evidence="4">
    <location>
        <begin position="345"/>
        <end position="367"/>
    </location>
</feature>
<dbReference type="EMBL" id="BJNV01000008">
    <property type="protein sequence ID" value="GEC94631.1"/>
    <property type="molecule type" value="Genomic_DNA"/>
</dbReference>
<keyword evidence="1 3" id="KW-0807">Transducer</keyword>
<evidence type="ECO:0000259" key="6">
    <source>
        <dbReference type="PROSITE" id="PS50112"/>
    </source>
</evidence>
<comment type="caution">
    <text evidence="8">The sequence shown here is derived from an EMBL/GenBank/DDBJ whole genome shotgun (WGS) entry which is preliminary data.</text>
</comment>
<dbReference type="Gene3D" id="1.10.287.950">
    <property type="entry name" value="Methyl-accepting chemotaxis protein"/>
    <property type="match status" value="1"/>
</dbReference>
<reference evidence="8 9" key="1">
    <citation type="submission" date="2019-06" db="EMBL/GenBank/DDBJ databases">
        <title>Whole genome shotgun sequence of Zoogloea ramigera NBRC 15342.</title>
        <authorList>
            <person name="Hosoyama A."/>
            <person name="Uohara A."/>
            <person name="Ohji S."/>
            <person name="Ichikawa N."/>
        </authorList>
    </citation>
    <scope>NUCLEOTIDE SEQUENCE [LARGE SCALE GENOMIC DNA]</scope>
    <source>
        <strain evidence="8 9">NBRC 15342</strain>
    </source>
</reference>
<feature type="transmembrane region" description="Helical" evidence="4">
    <location>
        <begin position="167"/>
        <end position="187"/>
    </location>
</feature>
<gene>
    <name evidence="8" type="ORF">ZRA01_07040</name>
</gene>
<evidence type="ECO:0000256" key="1">
    <source>
        <dbReference type="ARBA" id="ARBA00023224"/>
    </source>
</evidence>
<dbReference type="GO" id="GO:0016020">
    <property type="term" value="C:membrane"/>
    <property type="evidence" value="ECO:0007669"/>
    <property type="project" value="InterPro"/>
</dbReference>
<protein>
    <recommendedName>
        <fullName evidence="10">Methyl-accepting chemotaxis sensory transducer with Pas/Pac sensor</fullName>
    </recommendedName>
</protein>
<dbReference type="InterPro" id="IPR013655">
    <property type="entry name" value="PAS_fold_3"/>
</dbReference>
<dbReference type="InterPro" id="IPR004089">
    <property type="entry name" value="MCPsignal_dom"/>
</dbReference>
<dbReference type="InterPro" id="IPR000014">
    <property type="entry name" value="PAS"/>
</dbReference>
<dbReference type="PANTHER" id="PTHR32089:SF112">
    <property type="entry name" value="LYSOZYME-LIKE PROTEIN-RELATED"/>
    <property type="match status" value="1"/>
</dbReference>
<dbReference type="SUPFAM" id="SSF58104">
    <property type="entry name" value="Methyl-accepting chemotaxis protein (MCP) signaling domain"/>
    <property type="match status" value="1"/>
</dbReference>
<keyword evidence="4" id="KW-0812">Transmembrane</keyword>
<dbReference type="GO" id="GO:0006935">
    <property type="term" value="P:chemotaxis"/>
    <property type="evidence" value="ECO:0007669"/>
    <property type="project" value="InterPro"/>
</dbReference>
<dbReference type="Gene3D" id="3.30.450.20">
    <property type="entry name" value="PAS domain"/>
    <property type="match status" value="1"/>
</dbReference>